<comment type="caution">
    <text evidence="1">The sequence shown here is derived from an EMBL/GenBank/DDBJ whole genome shotgun (WGS) entry which is preliminary data.</text>
</comment>
<evidence type="ECO:0000313" key="1">
    <source>
        <dbReference type="EMBL" id="TEB06286.1"/>
    </source>
</evidence>
<accession>A0A4Y7RBT0</accession>
<evidence type="ECO:0000313" key="2">
    <source>
        <dbReference type="Proteomes" id="UP000298030"/>
    </source>
</evidence>
<dbReference type="AlphaFoldDB" id="A0A4Y7RBT0"/>
<keyword evidence="2" id="KW-1185">Reference proteome</keyword>
<dbReference type="Proteomes" id="UP000298030">
    <property type="component" value="Unassembled WGS sequence"/>
</dbReference>
<proteinExistence type="predicted"/>
<reference evidence="1 2" key="1">
    <citation type="journal article" date="2019" name="Nat. Ecol. Evol.">
        <title>Megaphylogeny resolves global patterns of mushroom evolution.</title>
        <authorList>
            <person name="Varga T."/>
            <person name="Krizsan K."/>
            <person name="Foldi C."/>
            <person name="Dima B."/>
            <person name="Sanchez-Garcia M."/>
            <person name="Sanchez-Ramirez S."/>
            <person name="Szollosi G.J."/>
            <person name="Szarkandi J.G."/>
            <person name="Papp V."/>
            <person name="Albert L."/>
            <person name="Andreopoulos W."/>
            <person name="Angelini C."/>
            <person name="Antonin V."/>
            <person name="Barry K.W."/>
            <person name="Bougher N.L."/>
            <person name="Buchanan P."/>
            <person name="Buyck B."/>
            <person name="Bense V."/>
            <person name="Catcheside P."/>
            <person name="Chovatia M."/>
            <person name="Cooper J."/>
            <person name="Damon W."/>
            <person name="Desjardin D."/>
            <person name="Finy P."/>
            <person name="Geml J."/>
            <person name="Haridas S."/>
            <person name="Hughes K."/>
            <person name="Justo A."/>
            <person name="Karasinski D."/>
            <person name="Kautmanova I."/>
            <person name="Kiss B."/>
            <person name="Kocsube S."/>
            <person name="Kotiranta H."/>
            <person name="LaButti K.M."/>
            <person name="Lechner B.E."/>
            <person name="Liimatainen K."/>
            <person name="Lipzen A."/>
            <person name="Lukacs Z."/>
            <person name="Mihaltcheva S."/>
            <person name="Morgado L.N."/>
            <person name="Niskanen T."/>
            <person name="Noordeloos M.E."/>
            <person name="Ohm R.A."/>
            <person name="Ortiz-Santana B."/>
            <person name="Ovrebo C."/>
            <person name="Racz N."/>
            <person name="Riley R."/>
            <person name="Savchenko A."/>
            <person name="Shiryaev A."/>
            <person name="Soop K."/>
            <person name="Spirin V."/>
            <person name="Szebenyi C."/>
            <person name="Tomsovsky M."/>
            <person name="Tulloss R.E."/>
            <person name="Uehling J."/>
            <person name="Grigoriev I.V."/>
            <person name="Vagvolgyi C."/>
            <person name="Papp T."/>
            <person name="Martin F.M."/>
            <person name="Miettinen O."/>
            <person name="Hibbett D.S."/>
            <person name="Nagy L.G."/>
        </authorList>
    </citation>
    <scope>NUCLEOTIDE SEQUENCE [LARGE SCALE GENOMIC DNA]</scope>
    <source>
        <strain evidence="1 2">FP101781</strain>
    </source>
</reference>
<gene>
    <name evidence="1" type="ORF">FA13DRAFT_1180852</name>
</gene>
<organism evidence="1 2">
    <name type="scientific">Coprinellus micaceus</name>
    <name type="common">Glistening ink-cap mushroom</name>
    <name type="synonym">Coprinus micaceus</name>
    <dbReference type="NCBI Taxonomy" id="71717"/>
    <lineage>
        <taxon>Eukaryota</taxon>
        <taxon>Fungi</taxon>
        <taxon>Dikarya</taxon>
        <taxon>Basidiomycota</taxon>
        <taxon>Agaricomycotina</taxon>
        <taxon>Agaricomycetes</taxon>
        <taxon>Agaricomycetidae</taxon>
        <taxon>Agaricales</taxon>
        <taxon>Agaricineae</taxon>
        <taxon>Psathyrellaceae</taxon>
        <taxon>Coprinellus</taxon>
    </lineage>
</organism>
<dbReference type="EMBL" id="QPFP01000582">
    <property type="protein sequence ID" value="TEB06286.1"/>
    <property type="molecule type" value="Genomic_DNA"/>
</dbReference>
<sequence length="83" mass="9420">MCDSLFQESRRYLAVLRLGSKCRTESSHDYSSSSRGRKQRCQASLTECSSREWPFMCGALGHGRQRRGAFLPAPDFFGFSVYA</sequence>
<name>A0A4Y7RBT0_COPMI</name>
<protein>
    <submittedName>
        <fullName evidence="1">Uncharacterized protein</fullName>
    </submittedName>
</protein>